<dbReference type="PANTHER" id="PTHR24104">
    <property type="entry name" value="E3 UBIQUITIN-PROTEIN LIGASE NHLRC1-RELATED"/>
    <property type="match status" value="1"/>
</dbReference>
<dbReference type="AlphaFoldDB" id="A0A5C1Q9K7"/>
<dbReference type="SUPFAM" id="SSF48452">
    <property type="entry name" value="TPR-like"/>
    <property type="match status" value="1"/>
</dbReference>
<keyword evidence="3" id="KW-0732">Signal</keyword>
<dbReference type="RefSeq" id="WP_149566847.1">
    <property type="nucleotide sequence ID" value="NZ_CP035807.1"/>
</dbReference>
<dbReference type="Gene3D" id="2.120.10.30">
    <property type="entry name" value="TolB, C-terminal domain"/>
    <property type="match status" value="1"/>
</dbReference>
<dbReference type="OrthoDB" id="9792285at2"/>
<dbReference type="Proteomes" id="UP000323824">
    <property type="component" value="Chromosome"/>
</dbReference>
<feature type="chain" id="PRO_5022807126" description="Tetratricopeptide repeat protein" evidence="3">
    <location>
        <begin position="20"/>
        <end position="658"/>
    </location>
</feature>
<reference evidence="4 5" key="2">
    <citation type="submission" date="2019-09" db="EMBL/GenBank/DDBJ databases">
        <title>Complete Genome Sequence and Methylome Analysis of free living Spirochaetas.</title>
        <authorList>
            <person name="Leshcheva N."/>
            <person name="Mikheeva N."/>
        </authorList>
    </citation>
    <scope>NUCLEOTIDE SEQUENCE [LARGE SCALE GENOMIC DNA]</scope>
    <source>
        <strain evidence="4 5">P</strain>
    </source>
</reference>
<dbReference type="GO" id="GO:0008270">
    <property type="term" value="F:zinc ion binding"/>
    <property type="evidence" value="ECO:0007669"/>
    <property type="project" value="UniProtKB-KW"/>
</dbReference>
<dbReference type="InterPro" id="IPR011990">
    <property type="entry name" value="TPR-like_helical_dom_sf"/>
</dbReference>
<gene>
    <name evidence="4" type="ORF">EW093_02375</name>
</gene>
<dbReference type="SUPFAM" id="SSF63825">
    <property type="entry name" value="YWTD domain"/>
    <property type="match status" value="1"/>
</dbReference>
<dbReference type="EMBL" id="CP035807">
    <property type="protein sequence ID" value="QEN03589.1"/>
    <property type="molecule type" value="Genomic_DNA"/>
</dbReference>
<dbReference type="KEGG" id="sper:EW093_02375"/>
<feature type="signal peptide" evidence="3">
    <location>
        <begin position="1"/>
        <end position="19"/>
    </location>
</feature>
<dbReference type="InterPro" id="IPR011042">
    <property type="entry name" value="6-blade_b-propeller_TolB-like"/>
</dbReference>
<keyword evidence="1" id="KW-0677">Repeat</keyword>
<organism evidence="4 5">
    <name type="scientific">Thiospirochaeta perfilievii</name>
    <dbReference type="NCBI Taxonomy" id="252967"/>
    <lineage>
        <taxon>Bacteria</taxon>
        <taxon>Pseudomonadati</taxon>
        <taxon>Spirochaetota</taxon>
        <taxon>Spirochaetia</taxon>
        <taxon>Spirochaetales</taxon>
        <taxon>Spirochaetaceae</taxon>
        <taxon>Thiospirochaeta</taxon>
    </lineage>
</organism>
<proteinExistence type="predicted"/>
<sequence length="658" mass="73512">MSKRFLILLLLSLSTLIFSQDVELNRINALDEFKWGVKFYNQGLYEKSVFSFERSLSYDSLDLRTHLWLGQAYFMKGDVEAALGEWSLLQEKDEAPIWLDKAVEIISARRGVINRMYSVEEWVTLYSKDINRASSVLSLNNGDSIIVSFMDGLLTKLNSNGAVIETYNGGFEPFDKPFDIIESDNGGYIVSEFMGDRISFINDLGIKIKSINPNDSPLSGPGFLSKNSSGYFYVSDWGNRRVCKFDMDGNLILSIINENLKRPTGVLAAGDEVYIADSVNKTVLLFDESGNYIKTVVSSGLDSPEGLSFKDEVTLLIADGVKLKEFNLNSRVLSDVTDLQGKASRITKGVVDVNGNTLTTDFNLGEFYSLTDISSLYGGLYVVIDRVSSINFPKIDVELQVYNRLGEPIIGLDNSNFLISENNRVVGTRDVVFKGSDNNLVNMSLLIDLDSTVAPYYNNLYDISKAFDSELIAGDRVSLITAGEYPEVVSSRKLNFGNDILEIDNNSFIDRDGIDLSIKLAASTLIPSREKREIVLVTTGVQKESDFVQYSLNEINDLLINNRISLSIIYLEDRNNPELDYIVKQSGGSTRYLFDGPGTKGIITKEREKKSGFYVLSFDSLKNIDNGEQFTTVEVEIDFIRKSGRSESGYFVPVKVLE</sequence>
<dbReference type="PANTHER" id="PTHR24104:SF25">
    <property type="entry name" value="PROTEIN LIN-41"/>
    <property type="match status" value="1"/>
</dbReference>
<protein>
    <recommendedName>
        <fullName evidence="6">Tetratricopeptide repeat protein</fullName>
    </recommendedName>
</protein>
<dbReference type="SUPFAM" id="SSF53300">
    <property type="entry name" value="vWA-like"/>
    <property type="match status" value="1"/>
</dbReference>
<dbReference type="InterPro" id="IPR001258">
    <property type="entry name" value="NHL_repeat"/>
</dbReference>
<evidence type="ECO:0000256" key="1">
    <source>
        <dbReference type="ARBA" id="ARBA00022737"/>
    </source>
</evidence>
<evidence type="ECO:0008006" key="6">
    <source>
        <dbReference type="Google" id="ProtNLM"/>
    </source>
</evidence>
<evidence type="ECO:0000313" key="5">
    <source>
        <dbReference type="Proteomes" id="UP000323824"/>
    </source>
</evidence>
<dbReference type="InterPro" id="IPR036465">
    <property type="entry name" value="vWFA_dom_sf"/>
</dbReference>
<evidence type="ECO:0000256" key="3">
    <source>
        <dbReference type="SAM" id="SignalP"/>
    </source>
</evidence>
<reference evidence="4 5" key="1">
    <citation type="submission" date="2019-02" db="EMBL/GenBank/DDBJ databases">
        <authorList>
            <person name="Fomenkov A."/>
            <person name="Dubinina G."/>
            <person name="Grabovich M."/>
            <person name="Vincze T."/>
            <person name="Roberts R.J."/>
        </authorList>
    </citation>
    <scope>NUCLEOTIDE SEQUENCE [LARGE SCALE GENOMIC DNA]</scope>
    <source>
        <strain evidence="4 5">P</strain>
    </source>
</reference>
<dbReference type="PROSITE" id="PS51125">
    <property type="entry name" value="NHL"/>
    <property type="match status" value="1"/>
</dbReference>
<name>A0A5C1Q9K7_9SPIO</name>
<evidence type="ECO:0000256" key="2">
    <source>
        <dbReference type="PROSITE-ProRule" id="PRU00504"/>
    </source>
</evidence>
<dbReference type="InterPro" id="IPR050952">
    <property type="entry name" value="TRIM-NHL_E3_ligases"/>
</dbReference>
<accession>A0A5C1Q9K7</accession>
<keyword evidence="5" id="KW-1185">Reference proteome</keyword>
<feature type="repeat" description="NHL" evidence="2">
    <location>
        <begin position="205"/>
        <end position="248"/>
    </location>
</feature>
<dbReference type="Gene3D" id="1.25.40.10">
    <property type="entry name" value="Tetratricopeptide repeat domain"/>
    <property type="match status" value="1"/>
</dbReference>
<evidence type="ECO:0000313" key="4">
    <source>
        <dbReference type="EMBL" id="QEN03589.1"/>
    </source>
</evidence>